<dbReference type="SUPFAM" id="SSF57850">
    <property type="entry name" value="RING/U-box"/>
    <property type="match status" value="1"/>
</dbReference>
<organism evidence="5 6">
    <name type="scientific">Ceratodon purpureus</name>
    <name type="common">Fire moss</name>
    <name type="synonym">Dicranum purpureum</name>
    <dbReference type="NCBI Taxonomy" id="3225"/>
    <lineage>
        <taxon>Eukaryota</taxon>
        <taxon>Viridiplantae</taxon>
        <taxon>Streptophyta</taxon>
        <taxon>Embryophyta</taxon>
        <taxon>Bryophyta</taxon>
        <taxon>Bryophytina</taxon>
        <taxon>Bryopsida</taxon>
        <taxon>Dicranidae</taxon>
        <taxon>Pseudoditrichales</taxon>
        <taxon>Ditrichaceae</taxon>
        <taxon>Ceratodon</taxon>
    </lineage>
</organism>
<dbReference type="SMART" id="SM00185">
    <property type="entry name" value="ARM"/>
    <property type="match status" value="5"/>
</dbReference>
<comment type="catalytic activity">
    <reaction evidence="1">
        <text>S-ubiquitinyl-[E2 ubiquitin-conjugating enzyme]-L-cysteine + [acceptor protein]-L-lysine = [E2 ubiquitin-conjugating enzyme]-L-cysteine + N(6)-ubiquitinyl-[acceptor protein]-L-lysine.</text>
        <dbReference type="EC" id="2.3.2.27"/>
    </reaction>
</comment>
<evidence type="ECO:0000256" key="3">
    <source>
        <dbReference type="ARBA" id="ARBA00012483"/>
    </source>
</evidence>
<protein>
    <recommendedName>
        <fullName evidence="3">RING-type E3 ubiquitin transferase</fullName>
        <ecNumber evidence="3">2.3.2.27</ecNumber>
    </recommendedName>
</protein>
<evidence type="ECO:0000256" key="2">
    <source>
        <dbReference type="ARBA" id="ARBA00004906"/>
    </source>
</evidence>
<dbReference type="InterPro" id="IPR013083">
    <property type="entry name" value="Znf_RING/FYVE/PHD"/>
</dbReference>
<comment type="pathway">
    <text evidence="2">Protein modification; protein ubiquitination.</text>
</comment>
<dbReference type="InterPro" id="IPR000225">
    <property type="entry name" value="Armadillo"/>
</dbReference>
<dbReference type="CDD" id="cd16664">
    <property type="entry name" value="RING-Ubox_PUB"/>
    <property type="match status" value="1"/>
</dbReference>
<dbReference type="InterPro" id="IPR011989">
    <property type="entry name" value="ARM-like"/>
</dbReference>
<dbReference type="Gene3D" id="3.30.40.10">
    <property type="entry name" value="Zinc/RING finger domain, C3HC4 (zinc finger)"/>
    <property type="match status" value="1"/>
</dbReference>
<dbReference type="PANTHER" id="PTHR45958:SF19">
    <property type="entry name" value="RING-TYPE E3 UBIQUITIN TRANSFERASE"/>
    <property type="match status" value="1"/>
</dbReference>
<keyword evidence="6" id="KW-1185">Reference proteome</keyword>
<dbReference type="PROSITE" id="PS51698">
    <property type="entry name" value="U_BOX"/>
    <property type="match status" value="1"/>
</dbReference>
<dbReference type="InterPro" id="IPR003613">
    <property type="entry name" value="Ubox_domain"/>
</dbReference>
<proteinExistence type="predicted"/>
<dbReference type="GO" id="GO:0061630">
    <property type="term" value="F:ubiquitin protein ligase activity"/>
    <property type="evidence" value="ECO:0007669"/>
    <property type="project" value="UniProtKB-EC"/>
</dbReference>
<feature type="domain" description="U-box" evidence="4">
    <location>
        <begin position="262"/>
        <end position="335"/>
    </location>
</feature>
<comment type="caution">
    <text evidence="5">The sequence shown here is derived from an EMBL/GenBank/DDBJ whole genome shotgun (WGS) entry which is preliminary data.</text>
</comment>
<dbReference type="InterPro" id="IPR052608">
    <property type="entry name" value="U-box_domain_protein"/>
</dbReference>
<dbReference type="SMART" id="SM00504">
    <property type="entry name" value="Ubox"/>
    <property type="match status" value="1"/>
</dbReference>
<evidence type="ECO:0000256" key="1">
    <source>
        <dbReference type="ARBA" id="ARBA00000900"/>
    </source>
</evidence>
<dbReference type="InterPro" id="IPR016024">
    <property type="entry name" value="ARM-type_fold"/>
</dbReference>
<dbReference type="InterPro" id="IPR045210">
    <property type="entry name" value="RING-Ubox_PUB"/>
</dbReference>
<evidence type="ECO:0000313" key="6">
    <source>
        <dbReference type="Proteomes" id="UP000822688"/>
    </source>
</evidence>
<evidence type="ECO:0000313" key="5">
    <source>
        <dbReference type="EMBL" id="KAG0564883.1"/>
    </source>
</evidence>
<dbReference type="SUPFAM" id="SSF48371">
    <property type="entry name" value="ARM repeat"/>
    <property type="match status" value="2"/>
</dbReference>
<accession>A0A8T0H185</accession>
<dbReference type="Gene3D" id="1.25.10.10">
    <property type="entry name" value="Leucine-rich Repeat Variant"/>
    <property type="match status" value="3"/>
</dbReference>
<dbReference type="AlphaFoldDB" id="A0A8T0H185"/>
<dbReference type="Pfam" id="PF04564">
    <property type="entry name" value="U-box"/>
    <property type="match status" value="1"/>
</dbReference>
<reference evidence="5" key="1">
    <citation type="submission" date="2020-06" db="EMBL/GenBank/DDBJ databases">
        <title>WGS assembly of Ceratodon purpureus strain R40.</title>
        <authorList>
            <person name="Carey S.B."/>
            <person name="Jenkins J."/>
            <person name="Shu S."/>
            <person name="Lovell J.T."/>
            <person name="Sreedasyam A."/>
            <person name="Maumus F."/>
            <person name="Tiley G.P."/>
            <person name="Fernandez-Pozo N."/>
            <person name="Barry K."/>
            <person name="Chen C."/>
            <person name="Wang M."/>
            <person name="Lipzen A."/>
            <person name="Daum C."/>
            <person name="Saski C.A."/>
            <person name="Payton A.C."/>
            <person name="Mcbreen J.C."/>
            <person name="Conrad R.E."/>
            <person name="Kollar L.M."/>
            <person name="Olsson S."/>
            <person name="Huttunen S."/>
            <person name="Landis J.B."/>
            <person name="Wickett N.J."/>
            <person name="Johnson M.G."/>
            <person name="Rensing S.A."/>
            <person name="Grimwood J."/>
            <person name="Schmutz J."/>
            <person name="Mcdaniel S.F."/>
        </authorList>
    </citation>
    <scope>NUCLEOTIDE SEQUENCE</scope>
    <source>
        <strain evidence="5">R40</strain>
    </source>
</reference>
<gene>
    <name evidence="5" type="ORF">KC19_8G147500</name>
</gene>
<dbReference type="GO" id="GO:0016567">
    <property type="term" value="P:protein ubiquitination"/>
    <property type="evidence" value="ECO:0007669"/>
    <property type="project" value="InterPro"/>
</dbReference>
<evidence type="ECO:0000259" key="4">
    <source>
        <dbReference type="PROSITE" id="PS51698"/>
    </source>
</evidence>
<dbReference type="PANTHER" id="PTHR45958">
    <property type="entry name" value="RING-TYPE E3 UBIQUITIN TRANSFERASE"/>
    <property type="match status" value="1"/>
</dbReference>
<dbReference type="EMBL" id="CM026429">
    <property type="protein sequence ID" value="KAG0564883.1"/>
    <property type="molecule type" value="Genomic_DNA"/>
</dbReference>
<name>A0A8T0H185_CERPU</name>
<dbReference type="EC" id="2.3.2.27" evidence="3"/>
<sequence length="1012" mass="111817">MAVQWVGQLCHRVSMLAVAAEGVMTVKEHPTHIILNDFATSLGDLASSLKELQKELEVHPLTRSIESQQRNMEAEMTAVEQLVMAHRAQSQFTSLLSCPFLLLKLQSCRGNLSKGLESITPVACSPLVKLQISRTQRQLRESPPKLGLKEQNLIDLLSTITEGSTNLRCKELAEQVAEYLGVALCDAAFAENLAEAKKDIKKADICDDNEFSLYLDQCTKALEKGLAYQEEPVGGDHADFLSTPSSPGSSYFASKEVVAPSSPLPSFICPITKQVMKDPVQIASGQTYERNAILQWFKDGKTTCPLGEKLKNTKMKPNYALKQSISEWRERNYNIRLDNAEWRLRSFQPMEQARGARDIKLLCEEDGINKYGVASRKLIPLLIRLADTPTTSVNLRELCFNALSALAQDHQENQETLVFEGVIDVLVRTLRKYDEAEPAINLLKVLSASPKIAEIISRTPDAVLLLVTFLGHENENLVVSVKAVLVNLPTSDENIVIMAEANLMKPLVTRLVEGGKESKILMARTLARLEHMPESSKSLATTRETIKTLTNMTNSEDEEEVDSAILALKNLSASQPVGILIADCTGLEVLIRLLTSKKTSAITKIGASYIVANVLVAVGNQWRPSEDRDADIDHFVETFFILISSSTTPPAAQSHLLQGLLGLAEGKDTGHAVKAIMIRRNAFSVLIPHFRGKKPEARRDSLKLFTSLARKHGAEAWMAIKISSGTLQLLVEMLKAEEISEPEKVAAARIISHLPEDDHSLTGTLRSLNIVPTLVSYLTSSNQSIQEACVAALVRYTSPDLLDLQKTLAQMQVIPILVTLLDSRRPRVKTSAAQGLANFSKSTTRLVKPVAPNKWWQCFKPPLESCKLHSGICTVESTFCLLMAEAIYPLLNMVAEDDGKIAEVALEALFTLVDNDQWEKGCHIIHQANGISTILGNLPKCTPRAQDISINMCEKFFRISQFQNSFGPMAQMHIITIAQQAAPKTKDVAGRILRQLDLLQTQSHYWINSTSK</sequence>
<dbReference type="Proteomes" id="UP000822688">
    <property type="component" value="Chromosome 8"/>
</dbReference>